<dbReference type="InterPro" id="IPR053218">
    <property type="entry name" value="Pathogen-related_defense"/>
</dbReference>
<reference evidence="1" key="2">
    <citation type="journal article" date="2019" name="Genome Biol. Evol.">
        <title>Day and night: Metabolic profiles and evolutionary relationships of six axenic non-marine cyanobacteria.</title>
        <authorList>
            <person name="Will S.E."/>
            <person name="Henke P."/>
            <person name="Boedeker C."/>
            <person name="Huang S."/>
            <person name="Brinkmann H."/>
            <person name="Rohde M."/>
            <person name="Jarek M."/>
            <person name="Friedl T."/>
            <person name="Seufert S."/>
            <person name="Schumacher M."/>
            <person name="Overmann J."/>
            <person name="Neumann-Schaal M."/>
            <person name="Petersen J."/>
        </authorList>
    </citation>
    <scope>NUCLEOTIDE SEQUENCE [LARGE SCALE GENOMIC DNA]</scope>
    <source>
        <strain evidence="1">PCC 7102</strain>
    </source>
</reference>
<evidence type="ECO:0008006" key="3">
    <source>
        <dbReference type="Google" id="ProtNLM"/>
    </source>
</evidence>
<dbReference type="PANTHER" id="PTHR31723:SF10">
    <property type="entry name" value="PATHOGEN-RELATED PROTEIN"/>
    <property type="match status" value="1"/>
</dbReference>
<reference evidence="1" key="1">
    <citation type="submission" date="2018-12" db="EMBL/GenBank/DDBJ databases">
        <authorList>
            <person name="Will S."/>
            <person name="Neumann-Schaal M."/>
            <person name="Henke P."/>
        </authorList>
    </citation>
    <scope>NUCLEOTIDE SEQUENCE</scope>
    <source>
        <strain evidence="1">PCC 7102</strain>
    </source>
</reference>
<dbReference type="InterPro" id="IPR032710">
    <property type="entry name" value="NTF2-like_dom_sf"/>
</dbReference>
<organism evidence="1 2">
    <name type="scientific">Dulcicalothrix desertica PCC 7102</name>
    <dbReference type="NCBI Taxonomy" id="232991"/>
    <lineage>
        <taxon>Bacteria</taxon>
        <taxon>Bacillati</taxon>
        <taxon>Cyanobacteriota</taxon>
        <taxon>Cyanophyceae</taxon>
        <taxon>Nostocales</taxon>
        <taxon>Calotrichaceae</taxon>
        <taxon>Dulcicalothrix</taxon>
    </lineage>
</organism>
<name>A0A3S1ANM7_9CYAN</name>
<evidence type="ECO:0000313" key="1">
    <source>
        <dbReference type="EMBL" id="RUT05232.1"/>
    </source>
</evidence>
<sequence length="156" mass="17501">MTFGAVILILSEYVMYKISLQAYTASDIVDQGTYNLFITETEHYNPKVEDFESSAHLFHNAFPAGFVCSLVEVFSGPPNVSFKWRHWGTFTGRYKDFEPTGETIEVVGMSVARVSDDLKIESVEHYFDTNAFLEKLTSGQKSSSGDKLESGCPFHS</sequence>
<protein>
    <recommendedName>
        <fullName evidence="3">SnoaL-like polyketide cyclase</fullName>
    </recommendedName>
</protein>
<accession>A0A3S1ANM7</accession>
<dbReference type="SUPFAM" id="SSF54427">
    <property type="entry name" value="NTF2-like"/>
    <property type="match status" value="1"/>
</dbReference>
<evidence type="ECO:0000313" key="2">
    <source>
        <dbReference type="Proteomes" id="UP000271624"/>
    </source>
</evidence>
<dbReference type="PANTHER" id="PTHR31723">
    <property type="entry name" value="PATHOGENESIS-RELATED FAMILY PROTEIN"/>
    <property type="match status" value="1"/>
</dbReference>
<dbReference type="Proteomes" id="UP000271624">
    <property type="component" value="Unassembled WGS sequence"/>
</dbReference>
<dbReference type="EMBL" id="RSCL01000009">
    <property type="protein sequence ID" value="RUT05232.1"/>
    <property type="molecule type" value="Genomic_DNA"/>
</dbReference>
<keyword evidence="2" id="KW-1185">Reference proteome</keyword>
<gene>
    <name evidence="1" type="ORF">DSM106972_040530</name>
</gene>
<comment type="caution">
    <text evidence="1">The sequence shown here is derived from an EMBL/GenBank/DDBJ whole genome shotgun (WGS) entry which is preliminary data.</text>
</comment>
<proteinExistence type="predicted"/>
<dbReference type="AlphaFoldDB" id="A0A3S1ANM7"/>
<dbReference type="Gene3D" id="3.10.450.50">
    <property type="match status" value="1"/>
</dbReference>